<evidence type="ECO:0000313" key="1">
    <source>
        <dbReference type="EMBL" id="ORY93880.1"/>
    </source>
</evidence>
<dbReference type="Pfam" id="PF10294">
    <property type="entry name" value="Methyltransf_16"/>
    <property type="match status" value="1"/>
</dbReference>
<name>A0A1X2H602_SYNRA</name>
<keyword evidence="2" id="KW-1185">Reference proteome</keyword>
<dbReference type="OMA" id="DRWELQS"/>
<accession>A0A1X2H602</accession>
<dbReference type="GO" id="GO:0032259">
    <property type="term" value="P:methylation"/>
    <property type="evidence" value="ECO:0007669"/>
    <property type="project" value="UniProtKB-KW"/>
</dbReference>
<proteinExistence type="predicted"/>
<keyword evidence="1" id="KW-0808">Transferase</keyword>
<sequence>MNKPIATIEGWDDGEKYTRKVTKLDRWQLQSADSLTFHFDTHEVKLVQDPHSNHLGGYIWLTAIVFCRYLETLLKKRSRHAWVQMDHTKRWVELGSGVGLIGIMLSKLGIENVVITDIEELVPIMERNVEANGLRVKSLSGRRKNEAEETDTVVVEPLLWGDQAAIEHVKSAGEIDYIVACDCIYSEASAKELVVTMEALATENTTILCVSELRNQAAQETFLAEAKETFKIDLLPAAQWQSRTEIQFDETLNFYRLRKKAAEKKRNNKKKV</sequence>
<dbReference type="Gene3D" id="3.40.50.150">
    <property type="entry name" value="Vaccinia Virus protein VP39"/>
    <property type="match status" value="1"/>
</dbReference>
<evidence type="ECO:0000313" key="2">
    <source>
        <dbReference type="Proteomes" id="UP000242180"/>
    </source>
</evidence>
<protein>
    <submittedName>
        <fullName evidence="1">Putative methyltransferase-domain-containing protein</fullName>
    </submittedName>
</protein>
<keyword evidence="1" id="KW-0489">Methyltransferase</keyword>
<dbReference type="EMBL" id="MCGN01000008">
    <property type="protein sequence ID" value="ORY93880.1"/>
    <property type="molecule type" value="Genomic_DNA"/>
</dbReference>
<dbReference type="InterPro" id="IPR029063">
    <property type="entry name" value="SAM-dependent_MTases_sf"/>
</dbReference>
<dbReference type="STRING" id="13706.A0A1X2H602"/>
<reference evidence="1 2" key="1">
    <citation type="submission" date="2016-07" db="EMBL/GenBank/DDBJ databases">
        <title>Pervasive Adenine N6-methylation of Active Genes in Fungi.</title>
        <authorList>
            <consortium name="DOE Joint Genome Institute"/>
            <person name="Mondo S.J."/>
            <person name="Dannebaum R.O."/>
            <person name="Kuo R.C."/>
            <person name="Labutti K."/>
            <person name="Haridas S."/>
            <person name="Kuo A."/>
            <person name="Salamov A."/>
            <person name="Ahrendt S.R."/>
            <person name="Lipzen A."/>
            <person name="Sullivan W."/>
            <person name="Andreopoulos W.B."/>
            <person name="Clum A."/>
            <person name="Lindquist E."/>
            <person name="Daum C."/>
            <person name="Ramamoorthy G.K."/>
            <person name="Gryganskyi A."/>
            <person name="Culley D."/>
            <person name="Magnuson J.K."/>
            <person name="James T.Y."/>
            <person name="O'Malley M.A."/>
            <person name="Stajich J.E."/>
            <person name="Spatafora J.W."/>
            <person name="Visel A."/>
            <person name="Grigoriev I.V."/>
        </authorList>
    </citation>
    <scope>NUCLEOTIDE SEQUENCE [LARGE SCALE GENOMIC DNA]</scope>
    <source>
        <strain evidence="1 2">NRRL 2496</strain>
    </source>
</reference>
<dbReference type="SUPFAM" id="SSF53335">
    <property type="entry name" value="S-adenosyl-L-methionine-dependent methyltransferases"/>
    <property type="match status" value="1"/>
</dbReference>
<organism evidence="1 2">
    <name type="scientific">Syncephalastrum racemosum</name>
    <name type="common">Filamentous fungus</name>
    <dbReference type="NCBI Taxonomy" id="13706"/>
    <lineage>
        <taxon>Eukaryota</taxon>
        <taxon>Fungi</taxon>
        <taxon>Fungi incertae sedis</taxon>
        <taxon>Mucoromycota</taxon>
        <taxon>Mucoromycotina</taxon>
        <taxon>Mucoromycetes</taxon>
        <taxon>Mucorales</taxon>
        <taxon>Syncephalastraceae</taxon>
        <taxon>Syncephalastrum</taxon>
    </lineage>
</organism>
<dbReference type="OrthoDB" id="194386at2759"/>
<dbReference type="InterPro" id="IPR019410">
    <property type="entry name" value="Methyltransf_16"/>
</dbReference>
<dbReference type="GO" id="GO:0008168">
    <property type="term" value="F:methyltransferase activity"/>
    <property type="evidence" value="ECO:0007669"/>
    <property type="project" value="UniProtKB-KW"/>
</dbReference>
<dbReference type="AlphaFoldDB" id="A0A1X2H602"/>
<dbReference type="Proteomes" id="UP000242180">
    <property type="component" value="Unassembled WGS sequence"/>
</dbReference>
<dbReference type="InParanoid" id="A0A1X2H602"/>
<dbReference type="PANTHER" id="PTHR14614">
    <property type="entry name" value="HEPATOCELLULAR CARCINOMA-ASSOCIATED ANTIGEN"/>
    <property type="match status" value="1"/>
</dbReference>
<comment type="caution">
    <text evidence="1">The sequence shown here is derived from an EMBL/GenBank/DDBJ whole genome shotgun (WGS) entry which is preliminary data.</text>
</comment>
<gene>
    <name evidence="1" type="ORF">BCR43DRAFT_495496</name>
</gene>